<accession>A0AAD7NPH6</accession>
<dbReference type="InterPro" id="IPR036812">
    <property type="entry name" value="NAD(P)_OxRdtase_dom_sf"/>
</dbReference>
<dbReference type="AlphaFoldDB" id="A0AAD7NPH6"/>
<protein>
    <recommendedName>
        <fullName evidence="1">NADP-dependent oxidoreductase domain-containing protein</fullName>
    </recommendedName>
</protein>
<evidence type="ECO:0000313" key="2">
    <source>
        <dbReference type="EMBL" id="KAJ7770066.1"/>
    </source>
</evidence>
<dbReference type="InterPro" id="IPR023210">
    <property type="entry name" value="NADP_OxRdtase_dom"/>
</dbReference>
<proteinExistence type="predicted"/>
<dbReference type="Pfam" id="PF00248">
    <property type="entry name" value="Aldo_ket_red"/>
    <property type="match status" value="1"/>
</dbReference>
<comment type="caution">
    <text evidence="2">The sequence shown here is derived from an EMBL/GenBank/DDBJ whole genome shotgun (WGS) entry which is preliminary data.</text>
</comment>
<dbReference type="EMBL" id="JARKIB010000017">
    <property type="protein sequence ID" value="KAJ7770066.1"/>
    <property type="molecule type" value="Genomic_DNA"/>
</dbReference>
<dbReference type="Proteomes" id="UP001215598">
    <property type="component" value="Unassembled WGS sequence"/>
</dbReference>
<name>A0AAD7NPH6_9AGAR</name>
<evidence type="ECO:0000313" key="3">
    <source>
        <dbReference type="Proteomes" id="UP001215598"/>
    </source>
</evidence>
<evidence type="ECO:0000259" key="1">
    <source>
        <dbReference type="Pfam" id="PF00248"/>
    </source>
</evidence>
<organism evidence="2 3">
    <name type="scientific">Mycena metata</name>
    <dbReference type="NCBI Taxonomy" id="1033252"/>
    <lineage>
        <taxon>Eukaryota</taxon>
        <taxon>Fungi</taxon>
        <taxon>Dikarya</taxon>
        <taxon>Basidiomycota</taxon>
        <taxon>Agaricomycotina</taxon>
        <taxon>Agaricomycetes</taxon>
        <taxon>Agaricomycetidae</taxon>
        <taxon>Agaricales</taxon>
        <taxon>Marasmiineae</taxon>
        <taxon>Mycenaceae</taxon>
        <taxon>Mycena</taxon>
    </lineage>
</organism>
<keyword evidence="3" id="KW-1185">Reference proteome</keyword>
<sequence length="121" mass="13039">MASTFPKIVFGRGPIGPSGQLPSFPDEESIEKLYKLLEERGVDTIDTGHVYGVSEEWIGKTGGGKHFTIDSKTPGGLIPGSSTGKTIPQHAKETVEQLGVDKMARATLICATGSMDREYHY</sequence>
<gene>
    <name evidence="2" type="ORF">B0H16DRAFT_1715687</name>
</gene>
<dbReference type="Gene3D" id="3.20.20.100">
    <property type="entry name" value="NADP-dependent oxidoreductase domain"/>
    <property type="match status" value="1"/>
</dbReference>
<dbReference type="SUPFAM" id="SSF51430">
    <property type="entry name" value="NAD(P)-linked oxidoreductase"/>
    <property type="match status" value="1"/>
</dbReference>
<feature type="domain" description="NADP-dependent oxidoreductase" evidence="1">
    <location>
        <begin position="8"/>
        <end position="103"/>
    </location>
</feature>
<reference evidence="2" key="1">
    <citation type="submission" date="2023-03" db="EMBL/GenBank/DDBJ databases">
        <title>Massive genome expansion in bonnet fungi (Mycena s.s.) driven by repeated elements and novel gene families across ecological guilds.</title>
        <authorList>
            <consortium name="Lawrence Berkeley National Laboratory"/>
            <person name="Harder C.B."/>
            <person name="Miyauchi S."/>
            <person name="Viragh M."/>
            <person name="Kuo A."/>
            <person name="Thoen E."/>
            <person name="Andreopoulos B."/>
            <person name="Lu D."/>
            <person name="Skrede I."/>
            <person name="Drula E."/>
            <person name="Henrissat B."/>
            <person name="Morin E."/>
            <person name="Kohler A."/>
            <person name="Barry K."/>
            <person name="LaButti K."/>
            <person name="Morin E."/>
            <person name="Salamov A."/>
            <person name="Lipzen A."/>
            <person name="Mereny Z."/>
            <person name="Hegedus B."/>
            <person name="Baldrian P."/>
            <person name="Stursova M."/>
            <person name="Weitz H."/>
            <person name="Taylor A."/>
            <person name="Grigoriev I.V."/>
            <person name="Nagy L.G."/>
            <person name="Martin F."/>
            <person name="Kauserud H."/>
        </authorList>
    </citation>
    <scope>NUCLEOTIDE SEQUENCE</scope>
    <source>
        <strain evidence="2">CBHHK182m</strain>
    </source>
</reference>